<organism evidence="1">
    <name type="scientific">marine metagenome</name>
    <dbReference type="NCBI Taxonomy" id="408172"/>
    <lineage>
        <taxon>unclassified sequences</taxon>
        <taxon>metagenomes</taxon>
        <taxon>ecological metagenomes</taxon>
    </lineage>
</organism>
<protein>
    <recommendedName>
        <fullName evidence="2">GIY-YIG domain-containing protein</fullName>
    </recommendedName>
</protein>
<evidence type="ECO:0000313" key="1">
    <source>
        <dbReference type="EMBL" id="SVD87811.1"/>
    </source>
</evidence>
<sequence length="140" mass="16824">MTNFFDKKNAIYIISYQNFEGNNVYNKYWKIGSSNNVLNRLISYKTYSPFRFKVEKVYIIQNNPFIEDDIPEDSIAHILDDLIQKTIDVYRNENIYRTHKYNRDNDKYKNIEKLGNLNIGGLEWYKTNHINDLIQLIDNI</sequence>
<accession>A0A382YXF5</accession>
<name>A0A382YXF5_9ZZZZ</name>
<proteinExistence type="predicted"/>
<reference evidence="1" key="1">
    <citation type="submission" date="2018-05" db="EMBL/GenBank/DDBJ databases">
        <authorList>
            <person name="Lanie J.A."/>
            <person name="Ng W.-L."/>
            <person name="Kazmierczak K.M."/>
            <person name="Andrzejewski T.M."/>
            <person name="Davidsen T.M."/>
            <person name="Wayne K.J."/>
            <person name="Tettelin H."/>
            <person name="Glass J.I."/>
            <person name="Rusch D."/>
            <person name="Podicherti R."/>
            <person name="Tsui H.-C.T."/>
            <person name="Winkler M.E."/>
        </authorList>
    </citation>
    <scope>NUCLEOTIDE SEQUENCE</scope>
</reference>
<dbReference type="EMBL" id="UINC01179230">
    <property type="protein sequence ID" value="SVD87811.1"/>
    <property type="molecule type" value="Genomic_DNA"/>
</dbReference>
<evidence type="ECO:0008006" key="2">
    <source>
        <dbReference type="Google" id="ProtNLM"/>
    </source>
</evidence>
<dbReference type="AlphaFoldDB" id="A0A382YXF5"/>
<dbReference type="Pfam" id="PF13455">
    <property type="entry name" value="MUG113"/>
    <property type="match status" value="1"/>
</dbReference>
<feature type="non-terminal residue" evidence="1">
    <location>
        <position position="140"/>
    </location>
</feature>
<gene>
    <name evidence="1" type="ORF">METZ01_LOCUS440665</name>
</gene>